<gene>
    <name evidence="1" type="ORF">IHE55_18020</name>
</gene>
<keyword evidence="2" id="KW-1185">Reference proteome</keyword>
<evidence type="ECO:0008006" key="3">
    <source>
        <dbReference type="Google" id="ProtNLM"/>
    </source>
</evidence>
<name>A0ABS0NMY6_9ACTN</name>
<reference evidence="1 2" key="1">
    <citation type="submission" date="2020-09" db="EMBL/GenBank/DDBJ databases">
        <title>Biosynthesis of the nuclear factor of activated T cells inhibitor NFAT-133 and its congeners in Streptomyces pactum.</title>
        <authorList>
            <person name="Zhou W."/>
            <person name="Posri P."/>
            <person name="Abugrain M.E."/>
            <person name="Weisberg A.J."/>
            <person name="Chang J.H."/>
            <person name="Mahmud T."/>
        </authorList>
    </citation>
    <scope>NUCLEOTIDE SEQUENCE [LARGE SCALE GENOMIC DNA]</scope>
    <source>
        <strain evidence="1 2">ATCC 27456</strain>
    </source>
</reference>
<comment type="caution">
    <text evidence="1">The sequence shown here is derived from an EMBL/GenBank/DDBJ whole genome shotgun (WGS) entry which is preliminary data.</text>
</comment>
<sequence length="145" mass="15309">MRRGGEQVSSFDEEWRALRGKASAEAGMRLNSGGGKGADGLTVRRDDLGAIGSAAHALHTALNKDGDGADEPTAQAATALTGKNFVSGAALTKANDRWSTQLKTLLDACARISNHLDYTKAAHAKDEADIQGNLAAVSKIREYWK</sequence>
<dbReference type="EMBL" id="JACYXC010000001">
    <property type="protein sequence ID" value="MBH5336569.1"/>
    <property type="molecule type" value="Genomic_DNA"/>
</dbReference>
<dbReference type="Proteomes" id="UP000807371">
    <property type="component" value="Unassembled WGS sequence"/>
</dbReference>
<organism evidence="1 2">
    <name type="scientific">Streptomyces pactum</name>
    <dbReference type="NCBI Taxonomy" id="68249"/>
    <lineage>
        <taxon>Bacteria</taxon>
        <taxon>Bacillati</taxon>
        <taxon>Actinomycetota</taxon>
        <taxon>Actinomycetes</taxon>
        <taxon>Kitasatosporales</taxon>
        <taxon>Streptomycetaceae</taxon>
        <taxon>Streptomyces</taxon>
    </lineage>
</organism>
<proteinExistence type="predicted"/>
<dbReference type="RefSeq" id="WP_197989962.1">
    <property type="nucleotide sequence ID" value="NZ_JACYXC010000001.1"/>
</dbReference>
<evidence type="ECO:0000313" key="1">
    <source>
        <dbReference type="EMBL" id="MBH5336569.1"/>
    </source>
</evidence>
<accession>A0ABS0NMY6</accession>
<evidence type="ECO:0000313" key="2">
    <source>
        <dbReference type="Proteomes" id="UP000807371"/>
    </source>
</evidence>
<protein>
    <recommendedName>
        <fullName evidence="3">AG1 protein</fullName>
    </recommendedName>
</protein>